<dbReference type="SUPFAM" id="SSF51735">
    <property type="entry name" value="NAD(P)-binding Rossmann-fold domains"/>
    <property type="match status" value="1"/>
</dbReference>
<comment type="caution">
    <text evidence="9">The sequence shown here is derived from an EMBL/GenBank/DDBJ whole genome shotgun (WGS) entry which is preliminary data.</text>
</comment>
<evidence type="ECO:0000256" key="5">
    <source>
        <dbReference type="ARBA" id="ARBA00023027"/>
    </source>
</evidence>
<keyword evidence="4 9" id="KW-0560">Oxidoreductase</keyword>
<dbReference type="PROSITE" id="PS00974">
    <property type="entry name" value="MANNITOL_DHGENASE"/>
    <property type="match status" value="1"/>
</dbReference>
<feature type="domain" description="Mannitol dehydrogenase C-terminal" evidence="8">
    <location>
        <begin position="268"/>
        <end position="448"/>
    </location>
</feature>
<dbReference type="Gene3D" id="3.40.50.720">
    <property type="entry name" value="NAD(P)-binding Rossmann-like Domain"/>
    <property type="match status" value="1"/>
</dbReference>
<evidence type="ECO:0000313" key="9">
    <source>
        <dbReference type="EMBL" id="MFB9315168.1"/>
    </source>
</evidence>
<gene>
    <name evidence="9" type="ORF">ACFFRI_19120</name>
</gene>
<evidence type="ECO:0000256" key="2">
    <source>
        <dbReference type="ARBA" id="ARBA00012939"/>
    </source>
</evidence>
<evidence type="ECO:0000256" key="4">
    <source>
        <dbReference type="ARBA" id="ARBA00023002"/>
    </source>
</evidence>
<dbReference type="EMBL" id="JBHMDG010000029">
    <property type="protein sequence ID" value="MFB9315168.1"/>
    <property type="molecule type" value="Genomic_DNA"/>
</dbReference>
<keyword evidence="10" id="KW-1185">Reference proteome</keyword>
<dbReference type="InterPro" id="IPR013131">
    <property type="entry name" value="Mannitol_DH_N"/>
</dbReference>
<evidence type="ECO:0000259" key="7">
    <source>
        <dbReference type="Pfam" id="PF01232"/>
    </source>
</evidence>
<evidence type="ECO:0000313" key="10">
    <source>
        <dbReference type="Proteomes" id="UP001589750"/>
    </source>
</evidence>
<evidence type="ECO:0000256" key="3">
    <source>
        <dbReference type="ARBA" id="ARBA00016219"/>
    </source>
</evidence>
<dbReference type="Proteomes" id="UP001589750">
    <property type="component" value="Unassembled WGS sequence"/>
</dbReference>
<protein>
    <recommendedName>
        <fullName evidence="3">Mannitol-1-phosphate 5-dehydrogenase</fullName>
        <ecNumber evidence="2">1.1.1.17</ecNumber>
    </recommendedName>
</protein>
<evidence type="ECO:0000259" key="8">
    <source>
        <dbReference type="Pfam" id="PF08125"/>
    </source>
</evidence>
<dbReference type="RefSeq" id="WP_140007251.1">
    <property type="nucleotide sequence ID" value="NZ_JBHMDG010000029.1"/>
</dbReference>
<dbReference type="InterPro" id="IPR023027">
    <property type="entry name" value="Mannitol_DH_CS"/>
</dbReference>
<dbReference type="PRINTS" id="PR00084">
    <property type="entry name" value="MTLDHDRGNASE"/>
</dbReference>
<feature type="domain" description="Mannitol dehydrogenase N-terminal" evidence="7">
    <location>
        <begin position="21"/>
        <end position="257"/>
    </location>
</feature>
<dbReference type="InterPro" id="IPR000669">
    <property type="entry name" value="Mannitol_DH"/>
</dbReference>
<dbReference type="InterPro" id="IPR013328">
    <property type="entry name" value="6PGD_dom2"/>
</dbReference>
<evidence type="ECO:0000256" key="6">
    <source>
        <dbReference type="ARBA" id="ARBA00048615"/>
    </source>
</evidence>
<accession>A0ABV5KEK8</accession>
<name>A0ABV5KEK8_9ACTN</name>
<evidence type="ECO:0000256" key="1">
    <source>
        <dbReference type="ARBA" id="ARBA00006541"/>
    </source>
</evidence>
<comment type="similarity">
    <text evidence="1">Belongs to the mannitol dehydrogenase family.</text>
</comment>
<dbReference type="SUPFAM" id="SSF48179">
    <property type="entry name" value="6-phosphogluconate dehydrogenase C-terminal domain-like"/>
    <property type="match status" value="1"/>
</dbReference>
<organism evidence="9 10">
    <name type="scientific">Nocardioides plantarum</name>
    <dbReference type="NCBI Taxonomy" id="29299"/>
    <lineage>
        <taxon>Bacteria</taxon>
        <taxon>Bacillati</taxon>
        <taxon>Actinomycetota</taxon>
        <taxon>Actinomycetes</taxon>
        <taxon>Propionibacteriales</taxon>
        <taxon>Nocardioidaceae</taxon>
        <taxon>Nocardioides</taxon>
    </lineage>
</organism>
<sequence>MSGLGPDVEVPSYDVASLRPGIVHLGTGAFHRAHQAVYLHDLAQSGVSDRWGVVGSSLRSHTTVRRLARQDGLYSVTEVGRESRSVRVVGVLRDQVDAVADPAALVRRMADPQTQVVTLTITAPAYAAAVPTPPGIPAPSPVDAFDLVVDALARRRRAGRGPFTVMSCDNLPDNGRAARACVLAVAEARDPRLAAWVERHVTFPSTMVDRITPPSDAEHGAWLRRRHGLIDAAPVVCESFRQWVVEDSFCAERPPLDAVGVQMVADARPFVAMKTSLLNASHVALGFLGGRAGHGTTADAMRDQVLAATVSRMMRLEVTPLLAHVPGVDLDAYVADLLGRFANQALADPLERLRGRGSVRVLNYLAPPLRRAVHAGAPRAVLTDTLAAWIDQLDRDAEAPEVATDPAASTLVPLARGAAHDVRPFLVAAGLGDLAAVPAFVASVQRRLTTGEDQARAAAS</sequence>
<dbReference type="InterPro" id="IPR050988">
    <property type="entry name" value="Mannitol_DH/Oxidoreductase"/>
</dbReference>
<dbReference type="Pfam" id="PF08125">
    <property type="entry name" value="Mannitol_dh_C"/>
    <property type="match status" value="1"/>
</dbReference>
<dbReference type="EC" id="1.1.1.17" evidence="2"/>
<dbReference type="PANTHER" id="PTHR43362">
    <property type="entry name" value="MANNITOL DEHYDROGENASE DSF1-RELATED"/>
    <property type="match status" value="1"/>
</dbReference>
<dbReference type="PANTHER" id="PTHR43362:SF1">
    <property type="entry name" value="MANNITOL DEHYDROGENASE 2-RELATED"/>
    <property type="match status" value="1"/>
</dbReference>
<proteinExistence type="inferred from homology"/>
<dbReference type="InterPro" id="IPR036291">
    <property type="entry name" value="NAD(P)-bd_dom_sf"/>
</dbReference>
<dbReference type="InterPro" id="IPR013118">
    <property type="entry name" value="Mannitol_DH_C"/>
</dbReference>
<comment type="catalytic activity">
    <reaction evidence="6">
        <text>D-mannitol 1-phosphate + NAD(+) = beta-D-fructose 6-phosphate + NADH + H(+)</text>
        <dbReference type="Rhea" id="RHEA:19661"/>
        <dbReference type="ChEBI" id="CHEBI:15378"/>
        <dbReference type="ChEBI" id="CHEBI:57540"/>
        <dbReference type="ChEBI" id="CHEBI:57634"/>
        <dbReference type="ChEBI" id="CHEBI:57945"/>
        <dbReference type="ChEBI" id="CHEBI:61381"/>
        <dbReference type="EC" id="1.1.1.17"/>
    </reaction>
</comment>
<reference evidence="9 10" key="1">
    <citation type="submission" date="2024-09" db="EMBL/GenBank/DDBJ databases">
        <authorList>
            <person name="Sun Q."/>
            <person name="Mori K."/>
        </authorList>
    </citation>
    <scope>NUCLEOTIDE SEQUENCE [LARGE SCALE GENOMIC DNA]</scope>
    <source>
        <strain evidence="9 10">JCM 9626</strain>
    </source>
</reference>
<dbReference type="GO" id="GO:0016491">
    <property type="term" value="F:oxidoreductase activity"/>
    <property type="evidence" value="ECO:0007669"/>
    <property type="project" value="UniProtKB-KW"/>
</dbReference>
<dbReference type="Gene3D" id="1.10.1040.10">
    <property type="entry name" value="N-(1-d-carboxylethyl)-l-norvaline Dehydrogenase, domain 2"/>
    <property type="match status" value="1"/>
</dbReference>
<keyword evidence="5" id="KW-0520">NAD</keyword>
<dbReference type="InterPro" id="IPR008927">
    <property type="entry name" value="6-PGluconate_DH-like_C_sf"/>
</dbReference>
<dbReference type="Pfam" id="PF01232">
    <property type="entry name" value="Mannitol_dh"/>
    <property type="match status" value="1"/>
</dbReference>